<evidence type="ECO:0000256" key="11">
    <source>
        <dbReference type="RuleBase" id="RU004494"/>
    </source>
</evidence>
<comment type="subcellular location">
    <subcellularLocation>
        <location evidence="1">Membrane</location>
        <topology evidence="1">Single-pass membrane protein</topology>
    </subcellularLocation>
    <subcellularLocation>
        <location evidence="12">Mitochondrion inner membrane</location>
    </subcellularLocation>
</comment>
<comment type="catalytic activity">
    <reaction evidence="11">
        <text>a quinol + 2 Fe(III)-[cytochrome c](out) = a quinone + 2 Fe(II)-[cytochrome c](out) + 2 H(+)(out)</text>
        <dbReference type="Rhea" id="RHEA:11484"/>
        <dbReference type="Rhea" id="RHEA-COMP:10350"/>
        <dbReference type="Rhea" id="RHEA-COMP:14399"/>
        <dbReference type="ChEBI" id="CHEBI:15378"/>
        <dbReference type="ChEBI" id="CHEBI:24646"/>
        <dbReference type="ChEBI" id="CHEBI:29033"/>
        <dbReference type="ChEBI" id="CHEBI:29034"/>
        <dbReference type="ChEBI" id="CHEBI:132124"/>
        <dbReference type="EC" id="7.1.1.8"/>
    </reaction>
</comment>
<keyword evidence="15" id="KW-1185">Reference proteome</keyword>
<keyword evidence="12" id="KW-0679">Respiratory chain</keyword>
<dbReference type="Gene3D" id="2.10.210.10">
    <property type="entry name" value="Cytochrome Bc1 Complex, Chain I"/>
    <property type="match status" value="1"/>
</dbReference>
<evidence type="ECO:0000259" key="13">
    <source>
        <dbReference type="PROSITE" id="PS51296"/>
    </source>
</evidence>
<dbReference type="SUPFAM" id="SSF50022">
    <property type="entry name" value="ISP domain"/>
    <property type="match status" value="1"/>
</dbReference>
<dbReference type="FunFam" id="1.20.5.270:FF:000001">
    <property type="entry name" value="Cytochrome b-c1 complex subunit Rieske, mitochondrial"/>
    <property type="match status" value="1"/>
</dbReference>
<evidence type="ECO:0000313" key="14">
    <source>
        <dbReference type="Ensembl" id="ENSCSEP00000011244.1"/>
    </source>
</evidence>
<dbReference type="Pfam" id="PF02921">
    <property type="entry name" value="UCR_TM"/>
    <property type="match status" value="1"/>
</dbReference>
<dbReference type="CDD" id="cd03470">
    <property type="entry name" value="Rieske_cytochrome_bc1"/>
    <property type="match status" value="1"/>
</dbReference>
<keyword evidence="6" id="KW-1133">Transmembrane helix</keyword>
<dbReference type="EC" id="7.1.1.8" evidence="11"/>
<keyword evidence="11" id="KW-0813">Transport</keyword>
<evidence type="ECO:0000256" key="10">
    <source>
        <dbReference type="ARBA" id="ARBA00023157"/>
    </source>
</evidence>
<dbReference type="AlphaFoldDB" id="A0A3P8VAN7"/>
<dbReference type="FunFam" id="2.10.210.10:FF:000001">
    <property type="entry name" value="Cytochrome b-c1 complex subunit Rieske, mitochondrial"/>
    <property type="match status" value="1"/>
</dbReference>
<comment type="miscellaneous">
    <text evidence="11">The Rieske protein is a high potential 2Fe-2S protein.</text>
</comment>
<evidence type="ECO:0000256" key="8">
    <source>
        <dbReference type="ARBA" id="ARBA00023014"/>
    </source>
</evidence>
<sequence length="248" mass="26852">MMSLAARSGAFSPYLQASTFTVAGPLKALVPGILVKEEKMLFDPKKKILCRDSMKGQSPKTGPVVSVSIGGPAGVRFAHTDIRIPDFSDYRRTEVLDAKQSSQDSGESRRTFSYLFTGATTVMSVYMAKTAVSQFVSSMSASADVLAMSKIEVKLSDIPEEAAVNLAELRDPEHDKDRVTNPSWVIVIGVCTHLGCVPIANAGEYGGYYCPCHGSHYDASGRIRKGPAPLNLEVPYYEFQDEDTLVVG</sequence>
<organism evidence="14 15">
    <name type="scientific">Cynoglossus semilaevis</name>
    <name type="common">Tongue sole</name>
    <dbReference type="NCBI Taxonomy" id="244447"/>
    <lineage>
        <taxon>Eukaryota</taxon>
        <taxon>Metazoa</taxon>
        <taxon>Chordata</taxon>
        <taxon>Craniata</taxon>
        <taxon>Vertebrata</taxon>
        <taxon>Euteleostomi</taxon>
        <taxon>Actinopterygii</taxon>
        <taxon>Neopterygii</taxon>
        <taxon>Teleostei</taxon>
        <taxon>Neoteleostei</taxon>
        <taxon>Acanthomorphata</taxon>
        <taxon>Carangaria</taxon>
        <taxon>Pleuronectiformes</taxon>
        <taxon>Pleuronectoidei</taxon>
        <taxon>Cynoglossidae</taxon>
        <taxon>Cynoglossinae</taxon>
        <taxon>Cynoglossus</taxon>
    </lineage>
</organism>
<dbReference type="InterPro" id="IPR014349">
    <property type="entry name" value="Rieske_Fe-S_prot"/>
</dbReference>
<dbReference type="PRINTS" id="PR00162">
    <property type="entry name" value="RIESKE"/>
</dbReference>
<evidence type="ECO:0000256" key="5">
    <source>
        <dbReference type="ARBA" id="ARBA00022723"/>
    </source>
</evidence>
<name>A0A3P8VAN7_CYNSE</name>
<keyword evidence="4" id="KW-0001">2Fe-2S</keyword>
<dbReference type="Pfam" id="PF00355">
    <property type="entry name" value="Rieske"/>
    <property type="match status" value="1"/>
</dbReference>
<dbReference type="SUPFAM" id="SSF81502">
    <property type="entry name" value="ISP transmembrane anchor"/>
    <property type="match status" value="1"/>
</dbReference>
<reference evidence="14" key="2">
    <citation type="submission" date="2025-08" db="UniProtKB">
        <authorList>
            <consortium name="Ensembl"/>
        </authorList>
    </citation>
    <scope>IDENTIFICATION</scope>
</reference>
<proteinExistence type="inferred from homology"/>
<dbReference type="InterPro" id="IPR037008">
    <property type="entry name" value="bc1_Rieske_TM_sf"/>
</dbReference>
<dbReference type="InterPro" id="IPR004192">
    <property type="entry name" value="Rieske_TM"/>
</dbReference>
<keyword evidence="8" id="KW-0411">Iron-sulfur</keyword>
<dbReference type="NCBIfam" id="TIGR01416">
    <property type="entry name" value="Rieske_proteo"/>
    <property type="match status" value="1"/>
</dbReference>
<reference evidence="14" key="3">
    <citation type="submission" date="2025-09" db="UniProtKB">
        <authorList>
            <consortium name="Ensembl"/>
        </authorList>
    </citation>
    <scope>IDENTIFICATION</scope>
</reference>
<accession>A0A3P8VAN7</accession>
<dbReference type="FunFam" id="2.102.10.10:FF:000001">
    <property type="entry name" value="Cytochrome b-c1 complex subunit Rieske, mitochondrial"/>
    <property type="match status" value="1"/>
</dbReference>
<keyword evidence="3" id="KW-0812">Transmembrane</keyword>
<dbReference type="GO" id="GO:0051537">
    <property type="term" value="F:2 iron, 2 sulfur cluster binding"/>
    <property type="evidence" value="ECO:0007669"/>
    <property type="project" value="UniProtKB-KW"/>
</dbReference>
<feature type="domain" description="Rieske" evidence="13">
    <location>
        <begin position="150"/>
        <end position="246"/>
    </location>
</feature>
<dbReference type="InterPro" id="IPR017941">
    <property type="entry name" value="Rieske_2Fe-2S"/>
</dbReference>
<dbReference type="Gene3D" id="2.102.10.10">
    <property type="entry name" value="Rieske [2Fe-2S] iron-sulphur domain"/>
    <property type="match status" value="1"/>
</dbReference>
<dbReference type="Pfam" id="PF09165">
    <property type="entry name" value="Ubiq-Cytc-red_N"/>
    <property type="match status" value="1"/>
</dbReference>
<dbReference type="InParanoid" id="A0A3P8VAN7"/>
<evidence type="ECO:0000313" key="15">
    <source>
        <dbReference type="Proteomes" id="UP000265120"/>
    </source>
</evidence>
<dbReference type="GO" id="GO:0046872">
    <property type="term" value="F:metal ion binding"/>
    <property type="evidence" value="ECO:0007669"/>
    <property type="project" value="UniProtKB-KW"/>
</dbReference>
<dbReference type="Gene3D" id="1.20.5.270">
    <property type="entry name" value="Ubiquinol cytochrome reductase, transmembrane domain"/>
    <property type="match status" value="1"/>
</dbReference>
<protein>
    <recommendedName>
        <fullName evidence="11">Cytochrome b-c1 complex subunit Rieske, mitochondrial</fullName>
        <ecNumber evidence="11">7.1.1.8</ecNumber>
    </recommendedName>
</protein>
<dbReference type="InterPro" id="IPR036922">
    <property type="entry name" value="Rieske_2Fe-2S_sf"/>
</dbReference>
<dbReference type="GeneTree" id="ENSGT00390000001014"/>
<keyword evidence="9" id="KW-0472">Membrane</keyword>
<dbReference type="InterPro" id="IPR015248">
    <property type="entry name" value="UQCRFS1_N"/>
</dbReference>
<keyword evidence="5" id="KW-0479">Metal-binding</keyword>
<evidence type="ECO:0000256" key="4">
    <source>
        <dbReference type="ARBA" id="ARBA00022714"/>
    </source>
</evidence>
<comment type="similarity">
    <text evidence="2">Belongs to the Rieske iron-sulfur protein family.</text>
</comment>
<dbReference type="STRING" id="244447.ENSCSEP00000011244"/>
<dbReference type="Proteomes" id="UP000265120">
    <property type="component" value="Chromosome 5"/>
</dbReference>
<keyword evidence="12" id="KW-0496">Mitochondrion</keyword>
<keyword evidence="11" id="KW-0249">Electron transport</keyword>
<dbReference type="SUPFAM" id="SSF56568">
    <property type="entry name" value="Non-globular alpha+beta subunits of globular proteins"/>
    <property type="match status" value="1"/>
</dbReference>
<dbReference type="Ensembl" id="ENSCSET00000011382.1">
    <property type="protein sequence ID" value="ENSCSEP00000011244.1"/>
    <property type="gene ID" value="ENSCSEG00000007223.1"/>
</dbReference>
<reference evidence="14 15" key="1">
    <citation type="journal article" date="2014" name="Nat. Genet.">
        <title>Whole-genome sequence of a flatfish provides insights into ZW sex chromosome evolution and adaptation to a benthic lifestyle.</title>
        <authorList>
            <person name="Chen S."/>
            <person name="Zhang G."/>
            <person name="Shao C."/>
            <person name="Huang Q."/>
            <person name="Liu G."/>
            <person name="Zhang P."/>
            <person name="Song W."/>
            <person name="An N."/>
            <person name="Chalopin D."/>
            <person name="Volff J.N."/>
            <person name="Hong Y."/>
            <person name="Li Q."/>
            <person name="Sha Z."/>
            <person name="Zhou H."/>
            <person name="Xie M."/>
            <person name="Yu Q."/>
            <person name="Liu Y."/>
            <person name="Xiang H."/>
            <person name="Wang N."/>
            <person name="Wu K."/>
            <person name="Yang C."/>
            <person name="Zhou Q."/>
            <person name="Liao X."/>
            <person name="Yang L."/>
            <person name="Hu Q."/>
            <person name="Zhang J."/>
            <person name="Meng L."/>
            <person name="Jin L."/>
            <person name="Tian Y."/>
            <person name="Lian J."/>
            <person name="Yang J."/>
            <person name="Miao G."/>
            <person name="Liu S."/>
            <person name="Liang Z."/>
            <person name="Yan F."/>
            <person name="Li Y."/>
            <person name="Sun B."/>
            <person name="Zhang H."/>
            <person name="Zhang J."/>
            <person name="Zhu Y."/>
            <person name="Du M."/>
            <person name="Zhao Y."/>
            <person name="Schartl M."/>
            <person name="Tang Q."/>
            <person name="Wang J."/>
        </authorList>
    </citation>
    <scope>NUCLEOTIDE SEQUENCE</scope>
</reference>
<keyword evidence="10" id="KW-1015">Disulfide bond</keyword>
<evidence type="ECO:0000256" key="2">
    <source>
        <dbReference type="ARBA" id="ARBA00010651"/>
    </source>
</evidence>
<dbReference type="InterPro" id="IPR005805">
    <property type="entry name" value="Rieske_Fe-S_prot_C"/>
</dbReference>
<dbReference type="FunCoup" id="A0A3P8VAN7">
    <property type="interactions" value="1608"/>
</dbReference>
<evidence type="ECO:0000256" key="7">
    <source>
        <dbReference type="ARBA" id="ARBA00023004"/>
    </source>
</evidence>
<dbReference type="GO" id="GO:0045275">
    <property type="term" value="C:respiratory chain complex III"/>
    <property type="evidence" value="ECO:0007669"/>
    <property type="project" value="UniProtKB-ARBA"/>
</dbReference>
<dbReference type="GO" id="GO:0008121">
    <property type="term" value="F:quinol-cytochrome-c reductase activity"/>
    <property type="evidence" value="ECO:0007669"/>
    <property type="project" value="UniProtKB-EC"/>
</dbReference>
<evidence type="ECO:0000256" key="6">
    <source>
        <dbReference type="ARBA" id="ARBA00022989"/>
    </source>
</evidence>
<keyword evidence="7" id="KW-0408">Iron</keyword>
<evidence type="ECO:0000256" key="1">
    <source>
        <dbReference type="ARBA" id="ARBA00004167"/>
    </source>
</evidence>
<evidence type="ECO:0000256" key="3">
    <source>
        <dbReference type="ARBA" id="ARBA00022692"/>
    </source>
</evidence>
<dbReference type="InterPro" id="IPR011070">
    <property type="entry name" value="Globular_prot_asu/bsu"/>
</dbReference>
<comment type="cofactor">
    <cofactor evidence="11">
        <name>[2Fe-2S] cluster</name>
        <dbReference type="ChEBI" id="CHEBI:190135"/>
    </cofactor>
    <text evidence="11">Binds 1 [2Fe-2S] cluster per subunit.</text>
</comment>
<dbReference type="PANTHER" id="PTHR10134">
    <property type="entry name" value="CYTOCHROME B-C1 COMPLEX SUBUNIT RIESKE, MITOCHONDRIAL"/>
    <property type="match status" value="1"/>
</dbReference>
<dbReference type="GO" id="GO:0005743">
    <property type="term" value="C:mitochondrial inner membrane"/>
    <property type="evidence" value="ECO:0007669"/>
    <property type="project" value="UniProtKB-SubCell"/>
</dbReference>
<evidence type="ECO:0000256" key="12">
    <source>
        <dbReference type="RuleBase" id="RU004495"/>
    </source>
</evidence>
<dbReference type="InterPro" id="IPR006317">
    <property type="entry name" value="Ubiquinol_cyt_c_Rdtase_Fe-S-su"/>
</dbReference>
<dbReference type="OMA" id="DEWSIVI"/>
<evidence type="ECO:0000256" key="9">
    <source>
        <dbReference type="ARBA" id="ARBA00023136"/>
    </source>
</evidence>
<dbReference type="PROSITE" id="PS51296">
    <property type="entry name" value="RIESKE"/>
    <property type="match status" value="1"/>
</dbReference>